<proteinExistence type="predicted"/>
<dbReference type="Gene3D" id="1.20.1250.20">
    <property type="entry name" value="MFS general substrate transporter like domains"/>
    <property type="match status" value="2"/>
</dbReference>
<feature type="transmembrane region" description="Helical" evidence="7">
    <location>
        <begin position="312"/>
        <end position="336"/>
    </location>
</feature>
<keyword evidence="9" id="KW-1185">Reference proteome</keyword>
<evidence type="ECO:0000256" key="6">
    <source>
        <dbReference type="ARBA" id="ARBA00023136"/>
    </source>
</evidence>
<dbReference type="PRINTS" id="PR01988">
    <property type="entry name" value="EXPORTERBACE"/>
</dbReference>
<dbReference type="GO" id="GO:0005886">
    <property type="term" value="C:plasma membrane"/>
    <property type="evidence" value="ECO:0007669"/>
    <property type="project" value="UniProtKB-SubCell"/>
</dbReference>
<feature type="transmembrane region" description="Helical" evidence="7">
    <location>
        <begin position="286"/>
        <end position="306"/>
    </location>
</feature>
<dbReference type="OrthoDB" id="3227279at2"/>
<name>A0A2I9D0K8_9DEIO</name>
<feature type="transmembrane region" description="Helical" evidence="7">
    <location>
        <begin position="253"/>
        <end position="274"/>
    </location>
</feature>
<reference evidence="9" key="1">
    <citation type="submission" date="2018-01" db="EMBL/GenBank/DDBJ databases">
        <title>Draft Genome Sequence of the Radioresistant Bacterium Deinococcus aerius TR0125, Isolated from the Higher Atmosphere above Japan.</title>
        <authorList>
            <person name="Satoh K."/>
            <person name="Arai H."/>
            <person name="Sanzen T."/>
            <person name="Kawaguchi Y."/>
            <person name="Hayashi H."/>
            <person name="Yokobori S."/>
            <person name="Yamagishi A."/>
            <person name="Oono Y."/>
            <person name="Narumi I."/>
        </authorList>
    </citation>
    <scope>NUCLEOTIDE SEQUENCE [LARGE SCALE GENOMIC DNA]</scope>
    <source>
        <strain evidence="9">TR0125</strain>
    </source>
</reference>
<dbReference type="SUPFAM" id="SSF103473">
    <property type="entry name" value="MFS general substrate transporter"/>
    <property type="match status" value="1"/>
</dbReference>
<dbReference type="InterPro" id="IPR022324">
    <property type="entry name" value="Bacilysin_exporter_BacE_put"/>
</dbReference>
<evidence type="ECO:0000256" key="3">
    <source>
        <dbReference type="ARBA" id="ARBA00022475"/>
    </source>
</evidence>
<feature type="transmembrane region" description="Helical" evidence="7">
    <location>
        <begin position="16"/>
        <end position="34"/>
    </location>
</feature>
<keyword evidence="2" id="KW-0813">Transport</keyword>
<evidence type="ECO:0000313" key="8">
    <source>
        <dbReference type="EMBL" id="GBF08069.1"/>
    </source>
</evidence>
<evidence type="ECO:0000256" key="7">
    <source>
        <dbReference type="SAM" id="Phobius"/>
    </source>
</evidence>
<dbReference type="RefSeq" id="WP_103131351.1">
    <property type="nucleotide sequence ID" value="NZ_BFAG01000022.1"/>
</dbReference>
<dbReference type="Pfam" id="PF05977">
    <property type="entry name" value="MFS_3"/>
    <property type="match status" value="1"/>
</dbReference>
<evidence type="ECO:0000313" key="9">
    <source>
        <dbReference type="Proteomes" id="UP000236569"/>
    </source>
</evidence>
<evidence type="ECO:0000256" key="2">
    <source>
        <dbReference type="ARBA" id="ARBA00022448"/>
    </source>
</evidence>
<dbReference type="PANTHER" id="PTHR23513">
    <property type="entry name" value="INTEGRAL MEMBRANE EFFLUX PROTEIN-RELATED"/>
    <property type="match status" value="1"/>
</dbReference>
<keyword evidence="6 7" id="KW-0472">Membrane</keyword>
<feature type="transmembrane region" description="Helical" evidence="7">
    <location>
        <begin position="348"/>
        <end position="370"/>
    </location>
</feature>
<dbReference type="CDD" id="cd06173">
    <property type="entry name" value="MFS_MefA_like"/>
    <property type="match status" value="1"/>
</dbReference>
<dbReference type="Proteomes" id="UP000236569">
    <property type="component" value="Unassembled WGS sequence"/>
</dbReference>
<feature type="transmembrane region" description="Helical" evidence="7">
    <location>
        <begin position="46"/>
        <end position="66"/>
    </location>
</feature>
<keyword evidence="4 7" id="KW-0812">Transmembrane</keyword>
<feature type="transmembrane region" description="Helical" evidence="7">
    <location>
        <begin position="78"/>
        <end position="94"/>
    </location>
</feature>
<keyword evidence="3" id="KW-1003">Cell membrane</keyword>
<gene>
    <name evidence="8" type="ORF">DAERI_220012</name>
</gene>
<dbReference type="InterPro" id="IPR036259">
    <property type="entry name" value="MFS_trans_sf"/>
</dbReference>
<protein>
    <submittedName>
        <fullName evidence="8">Major facilitator superfamily protein</fullName>
    </submittedName>
</protein>
<sequence>MAPDRPLLLQASFARVWWAGLVSWVGNGALFIALPVQVYGETGSTLATALVLMAGAVPPVVVGQFAGVLVDRLDYRRVLVWANVGLAVVTLGFLPAAHAPWPLMALVGFLASSVGQFLGPAENALLPTLVGRERLGEASGLNALNNNLARLIGPGLGGLVLARLGFPAVILLDALTFVVAALLLAGVAGAPAERVSRPGRVAFLREWREGLAVVAGSSTLRVIFVVVAVVAFGEGFISTLMAPFVRDIPGGDGRALGLIMSAQALGGAVGAWAVARVADRWPALRLLALGALGSGLLLVAIFNYALLYREVWPAVVLTAVAGLPFAVFGTAQGLGLQRAAPQEALGRVFSACSGLLGLTLLLGMGVSGVLGDRVGAWVINVDALTYLLAGLLAWRALRKRSVGRGRGVVGGDGRG</sequence>
<dbReference type="EMBL" id="BFAG01000022">
    <property type="protein sequence ID" value="GBF08069.1"/>
    <property type="molecule type" value="Genomic_DNA"/>
</dbReference>
<dbReference type="InterPro" id="IPR010290">
    <property type="entry name" value="TM_effector"/>
</dbReference>
<dbReference type="PANTHER" id="PTHR23513:SF6">
    <property type="entry name" value="MAJOR FACILITATOR SUPERFAMILY ASSOCIATED DOMAIN-CONTAINING PROTEIN"/>
    <property type="match status" value="1"/>
</dbReference>
<evidence type="ECO:0000256" key="5">
    <source>
        <dbReference type="ARBA" id="ARBA00022989"/>
    </source>
</evidence>
<comment type="subcellular location">
    <subcellularLocation>
        <location evidence="1">Cell membrane</location>
        <topology evidence="1">Multi-pass membrane protein</topology>
    </subcellularLocation>
</comment>
<dbReference type="AlphaFoldDB" id="A0A2I9D0K8"/>
<feature type="transmembrane region" description="Helical" evidence="7">
    <location>
        <begin position="376"/>
        <end position="397"/>
    </location>
</feature>
<keyword evidence="5 7" id="KW-1133">Transmembrane helix</keyword>
<feature type="transmembrane region" description="Helical" evidence="7">
    <location>
        <begin position="211"/>
        <end position="233"/>
    </location>
</feature>
<evidence type="ECO:0000256" key="1">
    <source>
        <dbReference type="ARBA" id="ARBA00004651"/>
    </source>
</evidence>
<feature type="transmembrane region" description="Helical" evidence="7">
    <location>
        <begin position="164"/>
        <end position="190"/>
    </location>
</feature>
<accession>A0A2I9D0K8</accession>
<organism evidence="8 9">
    <name type="scientific">Deinococcus aerius</name>
    <dbReference type="NCBI Taxonomy" id="200253"/>
    <lineage>
        <taxon>Bacteria</taxon>
        <taxon>Thermotogati</taxon>
        <taxon>Deinococcota</taxon>
        <taxon>Deinococci</taxon>
        <taxon>Deinococcales</taxon>
        <taxon>Deinococcaceae</taxon>
        <taxon>Deinococcus</taxon>
    </lineage>
</organism>
<comment type="caution">
    <text evidence="8">The sequence shown here is derived from an EMBL/GenBank/DDBJ whole genome shotgun (WGS) entry which is preliminary data.</text>
</comment>
<evidence type="ECO:0000256" key="4">
    <source>
        <dbReference type="ARBA" id="ARBA00022692"/>
    </source>
</evidence>